<feature type="domain" description="SHSP" evidence="8">
    <location>
        <begin position="11"/>
        <end position="117"/>
    </location>
</feature>
<protein>
    <recommendedName>
        <fullName evidence="8">SHSP domain-containing protein</fullName>
    </recommendedName>
</protein>
<dbReference type="InterPro" id="IPR008978">
    <property type="entry name" value="HSP20-like_chaperone"/>
</dbReference>
<evidence type="ECO:0000256" key="6">
    <source>
        <dbReference type="SAM" id="MobiDB-lite"/>
    </source>
</evidence>
<gene>
    <name evidence="9" type="ORF">PIB30_069137</name>
</gene>
<dbReference type="PANTHER" id="PTHR43670:SF108">
    <property type="entry name" value="HSP20_ALPHA CRYSTALLIN FAMILY PROTEIN"/>
    <property type="match status" value="1"/>
</dbReference>
<proteinExistence type="inferred from homology"/>
<evidence type="ECO:0000256" key="3">
    <source>
        <dbReference type="ARBA" id="ARBA00022821"/>
    </source>
</evidence>
<dbReference type="Pfam" id="PF00011">
    <property type="entry name" value="HSP20"/>
    <property type="match status" value="1"/>
</dbReference>
<comment type="subcellular location">
    <subcellularLocation>
        <location evidence="1">Cell membrane</location>
        <topology evidence="1">Single-pass membrane protein</topology>
    </subcellularLocation>
</comment>
<evidence type="ECO:0000256" key="5">
    <source>
        <dbReference type="RuleBase" id="RU003616"/>
    </source>
</evidence>
<dbReference type="SUPFAM" id="SSF49764">
    <property type="entry name" value="HSP20-like chaperones"/>
    <property type="match status" value="1"/>
</dbReference>
<keyword evidence="10" id="KW-1185">Reference proteome</keyword>
<evidence type="ECO:0000313" key="10">
    <source>
        <dbReference type="Proteomes" id="UP001341840"/>
    </source>
</evidence>
<dbReference type="CDD" id="cd06464">
    <property type="entry name" value="ACD_sHsps-like"/>
    <property type="match status" value="1"/>
</dbReference>
<organism evidence="9 10">
    <name type="scientific">Stylosanthes scabra</name>
    <dbReference type="NCBI Taxonomy" id="79078"/>
    <lineage>
        <taxon>Eukaryota</taxon>
        <taxon>Viridiplantae</taxon>
        <taxon>Streptophyta</taxon>
        <taxon>Embryophyta</taxon>
        <taxon>Tracheophyta</taxon>
        <taxon>Spermatophyta</taxon>
        <taxon>Magnoliopsida</taxon>
        <taxon>eudicotyledons</taxon>
        <taxon>Gunneridae</taxon>
        <taxon>Pentapetalae</taxon>
        <taxon>rosids</taxon>
        <taxon>fabids</taxon>
        <taxon>Fabales</taxon>
        <taxon>Fabaceae</taxon>
        <taxon>Papilionoideae</taxon>
        <taxon>50 kb inversion clade</taxon>
        <taxon>dalbergioids sensu lato</taxon>
        <taxon>Dalbergieae</taxon>
        <taxon>Pterocarpus clade</taxon>
        <taxon>Stylosanthes</taxon>
    </lineage>
</organism>
<dbReference type="PROSITE" id="PS01031">
    <property type="entry name" value="SHSP"/>
    <property type="match status" value="1"/>
</dbReference>
<evidence type="ECO:0000256" key="4">
    <source>
        <dbReference type="PROSITE-ProRule" id="PRU00285"/>
    </source>
</evidence>
<comment type="similarity">
    <text evidence="4 5">Belongs to the small heat shock protein (HSP20) family.</text>
</comment>
<dbReference type="Gene3D" id="2.60.40.790">
    <property type="match status" value="1"/>
</dbReference>
<evidence type="ECO:0000256" key="7">
    <source>
        <dbReference type="SAM" id="Phobius"/>
    </source>
</evidence>
<dbReference type="InterPro" id="IPR002068">
    <property type="entry name" value="A-crystallin/Hsp20_dom"/>
</dbReference>
<feature type="region of interest" description="Disordered" evidence="6">
    <location>
        <begin position="105"/>
        <end position="159"/>
    </location>
</feature>
<feature type="compositionally biased region" description="Basic and acidic residues" evidence="6">
    <location>
        <begin position="130"/>
        <end position="155"/>
    </location>
</feature>
<feature type="transmembrane region" description="Helical" evidence="7">
    <location>
        <begin position="186"/>
        <end position="205"/>
    </location>
</feature>
<accession>A0ABU6TQG7</accession>
<evidence type="ECO:0000256" key="1">
    <source>
        <dbReference type="ARBA" id="ARBA00004162"/>
    </source>
</evidence>
<evidence type="ECO:0000256" key="2">
    <source>
        <dbReference type="ARBA" id="ARBA00022475"/>
    </source>
</evidence>
<keyword evidence="7" id="KW-0472">Membrane</keyword>
<comment type="caution">
    <text evidence="9">The sequence shown here is derived from an EMBL/GenBank/DDBJ whole genome shotgun (WGS) entry which is preliminary data.</text>
</comment>
<feature type="compositionally biased region" description="Acidic residues" evidence="6">
    <location>
        <begin position="110"/>
        <end position="119"/>
    </location>
</feature>
<keyword evidence="7" id="KW-0812">Transmembrane</keyword>
<dbReference type="EMBL" id="JASCZI010091374">
    <property type="protein sequence ID" value="MED6150108.1"/>
    <property type="molecule type" value="Genomic_DNA"/>
</dbReference>
<reference evidence="9 10" key="1">
    <citation type="journal article" date="2023" name="Plants (Basel)">
        <title>Bridging the Gap: Combining Genomics and Transcriptomics Approaches to Understand Stylosanthes scabra, an Orphan Legume from the Brazilian Caatinga.</title>
        <authorList>
            <person name="Ferreira-Neto J.R.C."/>
            <person name="da Silva M.D."/>
            <person name="Binneck E."/>
            <person name="de Melo N.F."/>
            <person name="da Silva R.H."/>
            <person name="de Melo A.L.T.M."/>
            <person name="Pandolfi V."/>
            <person name="Bustamante F.O."/>
            <person name="Brasileiro-Vidal A.C."/>
            <person name="Benko-Iseppon A.M."/>
        </authorList>
    </citation>
    <scope>NUCLEOTIDE SEQUENCE [LARGE SCALE GENOMIC DNA]</scope>
    <source>
        <tissue evidence="9">Leaves</tissue>
    </source>
</reference>
<keyword evidence="3" id="KW-0611">Plant defense</keyword>
<sequence length="221" mass="25800">MMESKLAHTTNRVYEDFDPVCKLRMDEARDTIELHLPGFKREQIRIQINHLGMMTISGERPILDGTKWKRFKKEIKLPPFCNEDAIHGSFMQNILTVVMPKKIPPSYQDQDQEQEEQEFEPTTMKKKKDKGKEKVTFEDEEDNNKVISDEAKSKGEGTNFNFRDTKVYHNIDDDDQEIPPETTREVALKFMLVIIVILVVASYLADMSKSFMAHAHSYFHN</sequence>
<name>A0ABU6TQG7_9FABA</name>
<keyword evidence="7" id="KW-1133">Transmembrane helix</keyword>
<evidence type="ECO:0000313" key="9">
    <source>
        <dbReference type="EMBL" id="MED6150108.1"/>
    </source>
</evidence>
<keyword evidence="2" id="KW-1003">Cell membrane</keyword>
<dbReference type="PANTHER" id="PTHR43670">
    <property type="entry name" value="HEAT SHOCK PROTEIN 26"/>
    <property type="match status" value="1"/>
</dbReference>
<dbReference type="Proteomes" id="UP001341840">
    <property type="component" value="Unassembled WGS sequence"/>
</dbReference>
<evidence type="ECO:0000259" key="8">
    <source>
        <dbReference type="PROSITE" id="PS01031"/>
    </source>
</evidence>